<protein>
    <recommendedName>
        <fullName evidence="1">Tse2 ADP-ribosyltransferase toxin domain-containing protein</fullName>
    </recommendedName>
</protein>
<dbReference type="VEuPathDB" id="FungiDB:A9K55_002077"/>
<evidence type="ECO:0000313" key="2">
    <source>
        <dbReference type="EMBL" id="ATY65559.1"/>
    </source>
</evidence>
<evidence type="ECO:0000259" key="1">
    <source>
        <dbReference type="Pfam" id="PF18648"/>
    </source>
</evidence>
<dbReference type="Proteomes" id="UP000323067">
    <property type="component" value="Chromosome iii"/>
</dbReference>
<dbReference type="Pfam" id="PF18648">
    <property type="entry name" value="ADPRTs_Tse2"/>
    <property type="match status" value="1"/>
</dbReference>
<accession>A0A2H4SR26</accession>
<sequence length="233" mass="25834">MLTLTQRAGSRLLLQRPAACGWQRRFFSPRAVHARVFPATLHHYRRAAAAPVLFDRGGGGSSSHLDEDGGVEVAADGLVYPKAERDGSNGVTVLPNTFSMQEFTRNRYDEWLDSRDAGQAEEYPGSPQILCYKFANISQRPQYPVISSLSTSISLGTASSHHAECHYTVCTPLFLYHSLSLASRQAAKLELELNHVLDEFFQRTARKASVEAWLAAHPFEEASDNAEAGWMHV</sequence>
<organism evidence="2 3">
    <name type="scientific">Cordyceps militaris</name>
    <name type="common">Caterpillar fungus</name>
    <name type="synonym">Clavaria militaris</name>
    <dbReference type="NCBI Taxonomy" id="73501"/>
    <lineage>
        <taxon>Eukaryota</taxon>
        <taxon>Fungi</taxon>
        <taxon>Dikarya</taxon>
        <taxon>Ascomycota</taxon>
        <taxon>Pezizomycotina</taxon>
        <taxon>Sordariomycetes</taxon>
        <taxon>Hypocreomycetidae</taxon>
        <taxon>Hypocreales</taxon>
        <taxon>Cordycipitaceae</taxon>
        <taxon>Cordyceps</taxon>
    </lineage>
</organism>
<name>A0A2H4SR26_CORMI</name>
<dbReference type="EMBL" id="CP023326">
    <property type="protein sequence ID" value="ATY65559.1"/>
    <property type="molecule type" value="Genomic_DNA"/>
</dbReference>
<feature type="domain" description="Tse2 ADP-ribosyltransferase toxin" evidence="1">
    <location>
        <begin position="40"/>
        <end position="113"/>
    </location>
</feature>
<reference evidence="2 3" key="1">
    <citation type="journal article" date="2017" name="BMC Genomics">
        <title>Chromosome level assembly and secondary metabolite potential of the parasitic fungus Cordyceps militaris.</title>
        <authorList>
            <person name="Kramer G.J."/>
            <person name="Nodwell J.R."/>
        </authorList>
    </citation>
    <scope>NUCLEOTIDE SEQUENCE [LARGE SCALE GENOMIC DNA]</scope>
    <source>
        <strain evidence="2 3">ATCC 34164</strain>
    </source>
</reference>
<gene>
    <name evidence="2" type="ORF">A9K55_002077</name>
</gene>
<proteinExistence type="predicted"/>
<dbReference type="AlphaFoldDB" id="A0A2H4SR26"/>
<dbReference type="InterPro" id="IPR041018">
    <property type="entry name" value="ADPRTs_Tse2"/>
</dbReference>
<dbReference type="VEuPathDB" id="FungiDB:CCM_08491"/>
<evidence type="ECO:0000313" key="3">
    <source>
        <dbReference type="Proteomes" id="UP000323067"/>
    </source>
</evidence>